<dbReference type="GO" id="GO:0008115">
    <property type="term" value="F:sarcosine oxidase activity"/>
    <property type="evidence" value="ECO:0007669"/>
    <property type="project" value="TreeGrafter"/>
</dbReference>
<dbReference type="PANTHER" id="PTHR10961">
    <property type="entry name" value="PEROXISOMAL SARCOSINE OXIDASE"/>
    <property type="match status" value="1"/>
</dbReference>
<evidence type="ECO:0000259" key="5">
    <source>
        <dbReference type="Pfam" id="PF01266"/>
    </source>
</evidence>
<evidence type="ECO:0000313" key="6">
    <source>
        <dbReference type="EMBL" id="STJ18006.1"/>
    </source>
</evidence>
<comment type="cofactor">
    <cofactor evidence="1">
        <name>FAD</name>
        <dbReference type="ChEBI" id="CHEBI:57692"/>
    </cofactor>
</comment>
<keyword evidence="4 6" id="KW-0560">Oxidoreductase</keyword>
<dbReference type="Proteomes" id="UP000254716">
    <property type="component" value="Unassembled WGS sequence"/>
</dbReference>
<dbReference type="GO" id="GO:0005829">
    <property type="term" value="C:cytosol"/>
    <property type="evidence" value="ECO:0007669"/>
    <property type="project" value="TreeGrafter"/>
</dbReference>
<dbReference type="InterPro" id="IPR045170">
    <property type="entry name" value="MTOX"/>
</dbReference>
<dbReference type="EC" id="1.5.3.-" evidence="6"/>
<feature type="domain" description="FAD dependent oxidoreductase" evidence="5">
    <location>
        <begin position="45"/>
        <end position="222"/>
    </location>
</feature>
<dbReference type="SUPFAM" id="SSF51905">
    <property type="entry name" value="FAD/NAD(P)-binding domain"/>
    <property type="match status" value="1"/>
</dbReference>
<dbReference type="InterPro" id="IPR036188">
    <property type="entry name" value="FAD/NAD-bd_sf"/>
</dbReference>
<dbReference type="EMBL" id="UGCV01000008">
    <property type="protein sequence ID" value="STJ18006.1"/>
    <property type="molecule type" value="Genomic_DNA"/>
</dbReference>
<proteinExistence type="predicted"/>
<evidence type="ECO:0000256" key="3">
    <source>
        <dbReference type="ARBA" id="ARBA00022827"/>
    </source>
</evidence>
<accession>A0A376W1R9</accession>
<keyword evidence="3" id="KW-0274">FAD</keyword>
<organism evidence="6 7">
    <name type="scientific">Escherichia coli</name>
    <dbReference type="NCBI Taxonomy" id="562"/>
    <lineage>
        <taxon>Bacteria</taxon>
        <taxon>Pseudomonadati</taxon>
        <taxon>Pseudomonadota</taxon>
        <taxon>Gammaproteobacteria</taxon>
        <taxon>Enterobacterales</taxon>
        <taxon>Enterobacteriaceae</taxon>
        <taxon>Escherichia</taxon>
    </lineage>
</organism>
<dbReference type="GO" id="GO:0050660">
    <property type="term" value="F:flavin adenine dinucleotide binding"/>
    <property type="evidence" value="ECO:0007669"/>
    <property type="project" value="InterPro"/>
</dbReference>
<gene>
    <name evidence="6" type="primary">solA</name>
    <name evidence="6" type="ORF">NCTC9081_03478</name>
</gene>
<dbReference type="SUPFAM" id="SSF54373">
    <property type="entry name" value="FAD-linked reductases, C-terminal domain"/>
    <property type="match status" value="1"/>
</dbReference>
<protein>
    <submittedName>
        <fullName evidence="6">N-methyl-L-tryptophan oxidase</fullName>
        <ecNumber evidence="6">1.5.3.-</ecNumber>
    </submittedName>
</protein>
<dbReference type="AlphaFoldDB" id="A0A376W1R9"/>
<evidence type="ECO:0000256" key="4">
    <source>
        <dbReference type="ARBA" id="ARBA00023002"/>
    </source>
</evidence>
<name>A0A376W1R9_ECOLX</name>
<dbReference type="Pfam" id="PF01266">
    <property type="entry name" value="DAO"/>
    <property type="match status" value="1"/>
</dbReference>
<evidence type="ECO:0000256" key="1">
    <source>
        <dbReference type="ARBA" id="ARBA00001974"/>
    </source>
</evidence>
<dbReference type="Gene3D" id="3.30.9.10">
    <property type="entry name" value="D-Amino Acid Oxidase, subunit A, domain 2"/>
    <property type="match status" value="2"/>
</dbReference>
<sequence>MIPFLYALVSLTSVRLTPHFSPTSPTAPNSGNSTLKSSTRKGLWARWPEIRVPDNYIGLFETDSGFLRSELAIKTWIQLAKEAGCAQLFNCPVTAIRHDDDGVTIETADGVYQAKKAIVCAGTWVKDLLPELPVQPVRKVFAWYQADGRYSVKNKFPAFTGELPNGDQYYGFPAENDALKIGKHNGGQVIHSADERVSVCGSGQRWFGSLPVLAQCVAGYRLLPVRRCLHL</sequence>
<keyword evidence="2" id="KW-0285">Flavoprotein</keyword>
<evidence type="ECO:0000256" key="2">
    <source>
        <dbReference type="ARBA" id="ARBA00022630"/>
    </source>
</evidence>
<dbReference type="PANTHER" id="PTHR10961:SF7">
    <property type="entry name" value="FAD DEPENDENT OXIDOREDUCTASE DOMAIN-CONTAINING PROTEIN"/>
    <property type="match status" value="1"/>
</dbReference>
<evidence type="ECO:0000313" key="7">
    <source>
        <dbReference type="Proteomes" id="UP000254716"/>
    </source>
</evidence>
<dbReference type="InterPro" id="IPR006076">
    <property type="entry name" value="FAD-dep_OxRdtase"/>
</dbReference>
<reference evidence="6 7" key="1">
    <citation type="submission" date="2018-06" db="EMBL/GenBank/DDBJ databases">
        <authorList>
            <consortium name="Pathogen Informatics"/>
            <person name="Doyle S."/>
        </authorList>
    </citation>
    <scope>NUCLEOTIDE SEQUENCE [LARGE SCALE GENOMIC DNA]</scope>
    <source>
        <strain evidence="6 7">NCTC9081</strain>
    </source>
</reference>